<reference evidence="8 9" key="1">
    <citation type="submission" date="2018-10" db="EMBL/GenBank/DDBJ databases">
        <title>Improved assembly of the deer mouse Peromyscus maniculatus genome.</title>
        <authorList>
            <person name="Lassance J.-M."/>
            <person name="Hoekstra H.E."/>
        </authorList>
    </citation>
    <scope>NUCLEOTIDE SEQUENCE [LARGE SCALE GENOMIC DNA]</scope>
</reference>
<comment type="subcellular location">
    <subcellularLocation>
        <location evidence="1">Mitochondrion</location>
    </subcellularLocation>
</comment>
<keyword evidence="3" id="KW-0689">Ribosomal protein</keyword>
<dbReference type="PANTHER" id="PTHR13477:SF0">
    <property type="entry name" value="LARGE RIBOSOMAL SUBUNIT PROTEIN ML49"/>
    <property type="match status" value="1"/>
</dbReference>
<dbReference type="PANTHER" id="PTHR13477">
    <property type="entry name" value="MITOCHONDRIAL 39S RIBOSOMAL PROTEIN L49"/>
    <property type="match status" value="1"/>
</dbReference>
<keyword evidence="5" id="KW-0687">Ribonucleoprotein</keyword>
<comment type="similarity">
    <text evidence="2">Belongs to the mitochondrion-specific ribosomal protein mL49 family.</text>
</comment>
<dbReference type="Gene3D" id="3.30.780.10">
    <property type="entry name" value="SUI1-like domain"/>
    <property type="match status" value="1"/>
</dbReference>
<dbReference type="GO" id="GO:0005762">
    <property type="term" value="C:mitochondrial large ribosomal subunit"/>
    <property type="evidence" value="ECO:0007669"/>
    <property type="project" value="TreeGrafter"/>
</dbReference>
<sequence>ICATVFKSEIDWGRCVQWSKGLWQLSQIQGPPDNPSFCLFPPTKIPEPTKHKHYPNPSGWQHPRDPPPNLPYFVQRSQMHNILVYKAITHGNQQITVIQKVEGDIWALQKDVEEFLSPQLGDKYSSNQGLL</sequence>
<reference evidence="8" key="3">
    <citation type="submission" date="2025-09" db="UniProtKB">
        <authorList>
            <consortium name="Ensembl"/>
        </authorList>
    </citation>
    <scope>IDENTIFICATION</scope>
</reference>
<dbReference type="GO" id="GO:0006412">
    <property type="term" value="P:translation"/>
    <property type="evidence" value="ECO:0007669"/>
    <property type="project" value="InterPro"/>
</dbReference>
<dbReference type="InterPro" id="IPR007740">
    <property type="entry name" value="Ribosomal_mL49"/>
</dbReference>
<keyword evidence="4" id="KW-0496">Mitochondrion</keyword>
<evidence type="ECO:0000313" key="9">
    <source>
        <dbReference type="Proteomes" id="UP000694547"/>
    </source>
</evidence>
<proteinExistence type="inferred from homology"/>
<dbReference type="GO" id="GO:0003735">
    <property type="term" value="F:structural constituent of ribosome"/>
    <property type="evidence" value="ECO:0007669"/>
    <property type="project" value="InterPro"/>
</dbReference>
<dbReference type="Proteomes" id="UP000694547">
    <property type="component" value="Chromosome 4"/>
</dbReference>
<evidence type="ECO:0000256" key="4">
    <source>
        <dbReference type="ARBA" id="ARBA00023128"/>
    </source>
</evidence>
<reference evidence="8" key="2">
    <citation type="submission" date="2025-08" db="UniProtKB">
        <authorList>
            <consortium name="Ensembl"/>
        </authorList>
    </citation>
    <scope>IDENTIFICATION</scope>
</reference>
<protein>
    <recommendedName>
        <fullName evidence="6">Large ribosomal subunit protein mL49</fullName>
    </recommendedName>
    <alternativeName>
        <fullName evidence="7">39S ribosomal protein L49, mitochondrial</fullName>
    </alternativeName>
</protein>
<evidence type="ECO:0000256" key="3">
    <source>
        <dbReference type="ARBA" id="ARBA00022980"/>
    </source>
</evidence>
<name>A0A8C8U6B7_PERMB</name>
<accession>A0A8C8U6B7</accession>
<dbReference type="GeneTree" id="ENSGT00390000017253"/>
<evidence type="ECO:0000256" key="6">
    <source>
        <dbReference type="ARBA" id="ARBA00035191"/>
    </source>
</evidence>
<dbReference type="Pfam" id="PF05046">
    <property type="entry name" value="Img2"/>
    <property type="match status" value="1"/>
</dbReference>
<keyword evidence="9" id="KW-1185">Reference proteome</keyword>
<organism evidence="8 9">
    <name type="scientific">Peromyscus maniculatus bairdii</name>
    <name type="common">Prairie deer mouse</name>
    <dbReference type="NCBI Taxonomy" id="230844"/>
    <lineage>
        <taxon>Eukaryota</taxon>
        <taxon>Metazoa</taxon>
        <taxon>Chordata</taxon>
        <taxon>Craniata</taxon>
        <taxon>Vertebrata</taxon>
        <taxon>Euteleostomi</taxon>
        <taxon>Mammalia</taxon>
        <taxon>Eutheria</taxon>
        <taxon>Euarchontoglires</taxon>
        <taxon>Glires</taxon>
        <taxon>Rodentia</taxon>
        <taxon>Myomorpha</taxon>
        <taxon>Muroidea</taxon>
        <taxon>Cricetidae</taxon>
        <taxon>Neotominae</taxon>
        <taxon>Peromyscus</taxon>
    </lineage>
</organism>
<evidence type="ECO:0000256" key="2">
    <source>
        <dbReference type="ARBA" id="ARBA00005677"/>
    </source>
</evidence>
<evidence type="ECO:0000256" key="7">
    <source>
        <dbReference type="ARBA" id="ARBA00035545"/>
    </source>
</evidence>
<evidence type="ECO:0000313" key="8">
    <source>
        <dbReference type="Ensembl" id="ENSPEMP00000026626.2"/>
    </source>
</evidence>
<dbReference type="FunFam" id="3.30.780.10:FF:000009">
    <property type="entry name" value="39S ribosomal protein L49, mitochondrial"/>
    <property type="match status" value="1"/>
</dbReference>
<dbReference type="Ensembl" id="ENSPEMT00000031027.2">
    <property type="protein sequence ID" value="ENSPEMP00000026626.2"/>
    <property type="gene ID" value="ENSPEMG00000022676.2"/>
</dbReference>
<evidence type="ECO:0000256" key="1">
    <source>
        <dbReference type="ARBA" id="ARBA00004173"/>
    </source>
</evidence>
<evidence type="ECO:0000256" key="5">
    <source>
        <dbReference type="ARBA" id="ARBA00023274"/>
    </source>
</evidence>
<dbReference type="AlphaFoldDB" id="A0A8C8U6B7"/>